<reference evidence="2 3" key="1">
    <citation type="submission" date="2022-11" db="EMBL/GenBank/DDBJ databases">
        <title>Minimal conservation of predation-associated metabolite biosynthetic gene clusters underscores biosynthetic potential of Myxococcota including descriptions for ten novel species: Archangium lansinium sp. nov., Myxococcus landrumus sp. nov., Nannocystis bai.</title>
        <authorList>
            <person name="Ahearne A."/>
            <person name="Stevens C."/>
            <person name="Dowd S."/>
        </authorList>
    </citation>
    <scope>NUCLEOTIDE SEQUENCE [LARGE SCALE GENOMIC DNA]</scope>
    <source>
        <strain evidence="2 3">NCELM</strain>
    </source>
</reference>
<dbReference type="InterPro" id="IPR049809">
    <property type="entry name" value="YehF/YfeS-like_WGR"/>
</dbReference>
<protein>
    <submittedName>
        <fullName evidence="2">WGR domain-containing protein</fullName>
    </submittedName>
</protein>
<dbReference type="SUPFAM" id="SSF142921">
    <property type="entry name" value="WGR domain-like"/>
    <property type="match status" value="1"/>
</dbReference>
<dbReference type="Pfam" id="PF05406">
    <property type="entry name" value="WGR"/>
    <property type="match status" value="1"/>
</dbReference>
<dbReference type="SUPFAM" id="SSF50965">
    <property type="entry name" value="Galactose oxidase, central domain"/>
    <property type="match status" value="1"/>
</dbReference>
<dbReference type="SMART" id="SM00773">
    <property type="entry name" value="WGR"/>
    <property type="match status" value="1"/>
</dbReference>
<sequence>MNKLPIVTLSAASLPPVPSSSSDPFRLFWHPGEHAFWLLVLDKDTRGADRRRVWRVSEDGTGAVILAGEQLGLPDELDTRSLRAFHFYFDTARRQPVWLVSTSNAVVLGAFDGKIFKKVEQRRTIRASEDDSFVFDPARGVLVQFVARAAEQREGLAVRELGPDGEWQDRGTVIGDAGSWTTFTAWDERRRLAVVVDDASRRTFGWDGERWHELPASPFSRPKAGTIHPRSRGLVLIDESSGYTSGSMRYRSAELTDETWVEGADADLKPLERLVAIAHVPEREESHVYAPKLDGAIQHTLGRFDGKTVQPAGKPVLALTGGSTAGSVLFWSGDGLFSVVDGELRKTGDLPAASIAGLHADRTGFLAIGRQGAVERLTPNGWVSICEAPGGFSERGEASVGTDGSGRLLVVGGGDRWGGRKLLTDAWLFDGNKWTQLRTRGTGPKRLLARVGFDSSRATWVVIGGSKKGALASDVDETYELGGDGKWVAFNSQFSDSPGLGARFMARDDASGQLFLVTYGCEDPDRLFVYRGAGSWLGVGTIDAALVPWGLRSGIDAPYAYDDARRVLVGYGEGSLVEVALGAALDAVRPQASAPVQSSEDARAKGEDLPAEDEVPPAVWLHMHEDGADKFWFAATKGTTWTARWGRRGAKASEKTYELDSRAEARRFYEKAVREKLKKGYEHAPDREAAAVVPGRASYRFKLGKFERIGDDMMGGIPAGVTRTSWPVCVACKHPMPHVMTLHAHPERLPLTKHAAISLFVCDNQFSGGTCPAFAPTEGCNAALLLTAAELARAPLAAPPAGKQGEAPAKTMRARKLTYREVFEADPEKNENVDDIEVVDKVGGYPGWYQFEDTPACGKCKKPMRFVAQLEEEHMTGGGSSEGYLFCCPDEHQATFFWQH</sequence>
<dbReference type="Gene3D" id="2.20.140.10">
    <property type="entry name" value="WGR domain"/>
    <property type="match status" value="1"/>
</dbReference>
<dbReference type="Proteomes" id="UP001217838">
    <property type="component" value="Unassembled WGS sequence"/>
</dbReference>
<proteinExistence type="predicted"/>
<feature type="domain" description="WGR" evidence="1">
    <location>
        <begin position="617"/>
        <end position="688"/>
    </location>
</feature>
<dbReference type="RefSeq" id="WP_271997998.1">
    <property type="nucleotide sequence ID" value="NZ_JAQNDN010000004.1"/>
</dbReference>
<evidence type="ECO:0000313" key="2">
    <source>
        <dbReference type="EMBL" id="MDC0668652.1"/>
    </source>
</evidence>
<name>A0ABT5B3H8_9BACT</name>
<evidence type="ECO:0000313" key="3">
    <source>
        <dbReference type="Proteomes" id="UP001217838"/>
    </source>
</evidence>
<dbReference type="InterPro" id="IPR036930">
    <property type="entry name" value="WGR_dom_sf"/>
</dbReference>
<dbReference type="CDD" id="cd07996">
    <property type="entry name" value="WGR_MMR_like"/>
    <property type="match status" value="1"/>
</dbReference>
<keyword evidence="3" id="KW-1185">Reference proteome</keyword>
<comment type="caution">
    <text evidence="2">The sequence shown here is derived from an EMBL/GenBank/DDBJ whole genome shotgun (WGS) entry which is preliminary data.</text>
</comment>
<dbReference type="EMBL" id="JAQNDN010000004">
    <property type="protein sequence ID" value="MDC0668652.1"/>
    <property type="molecule type" value="Genomic_DNA"/>
</dbReference>
<dbReference type="InterPro" id="IPR008893">
    <property type="entry name" value="WGR_domain"/>
</dbReference>
<dbReference type="InterPro" id="IPR011043">
    <property type="entry name" value="Gal_Oxase/kelch_b-propeller"/>
</dbReference>
<evidence type="ECO:0000259" key="1">
    <source>
        <dbReference type="SMART" id="SM00773"/>
    </source>
</evidence>
<accession>A0ABT5B3H8</accession>
<organism evidence="2 3">
    <name type="scientific">Nannocystis radixulma</name>
    <dbReference type="NCBI Taxonomy" id="2995305"/>
    <lineage>
        <taxon>Bacteria</taxon>
        <taxon>Pseudomonadati</taxon>
        <taxon>Myxococcota</taxon>
        <taxon>Polyangia</taxon>
        <taxon>Nannocystales</taxon>
        <taxon>Nannocystaceae</taxon>
        <taxon>Nannocystis</taxon>
    </lineage>
</organism>
<gene>
    <name evidence="2" type="ORF">POL58_12920</name>
</gene>